<evidence type="ECO:0000256" key="2">
    <source>
        <dbReference type="ARBA" id="ARBA00022980"/>
    </source>
</evidence>
<comment type="similarity">
    <text evidence="1">Belongs to the universal ribosomal protein uL18 family.</text>
</comment>
<dbReference type="CDD" id="cd00432">
    <property type="entry name" value="Ribosomal_L18_L5e"/>
    <property type="match status" value="1"/>
</dbReference>
<evidence type="ECO:0000256" key="4">
    <source>
        <dbReference type="SAM" id="SignalP"/>
    </source>
</evidence>
<dbReference type="EMBL" id="OZ019906">
    <property type="protein sequence ID" value="CAK9203195.1"/>
    <property type="molecule type" value="Genomic_DNA"/>
</dbReference>
<gene>
    <name evidence="5" type="ORF">CSSPTR1EN2_LOCUS6765</name>
</gene>
<proteinExistence type="inferred from homology"/>
<reference evidence="5" key="1">
    <citation type="submission" date="2024-02" db="EMBL/GenBank/DDBJ databases">
        <authorList>
            <consortium name="ELIXIR-Norway"/>
            <consortium name="Elixir Norway"/>
        </authorList>
    </citation>
    <scope>NUCLEOTIDE SEQUENCE</scope>
</reference>
<keyword evidence="6" id="KW-1185">Reference proteome</keyword>
<dbReference type="Pfam" id="PF00861">
    <property type="entry name" value="Ribosomal_L18p"/>
    <property type="match status" value="1"/>
</dbReference>
<keyword evidence="2" id="KW-0689">Ribosomal protein</keyword>
<evidence type="ECO:0000256" key="1">
    <source>
        <dbReference type="ARBA" id="ARBA00007116"/>
    </source>
</evidence>
<dbReference type="SUPFAM" id="SSF53137">
    <property type="entry name" value="Translational machinery components"/>
    <property type="match status" value="1"/>
</dbReference>
<evidence type="ECO:0008006" key="7">
    <source>
        <dbReference type="Google" id="ProtNLM"/>
    </source>
</evidence>
<evidence type="ECO:0000256" key="3">
    <source>
        <dbReference type="ARBA" id="ARBA00023274"/>
    </source>
</evidence>
<organism evidence="5 6">
    <name type="scientific">Sphagnum troendelagicum</name>
    <dbReference type="NCBI Taxonomy" id="128251"/>
    <lineage>
        <taxon>Eukaryota</taxon>
        <taxon>Viridiplantae</taxon>
        <taxon>Streptophyta</taxon>
        <taxon>Embryophyta</taxon>
        <taxon>Bryophyta</taxon>
        <taxon>Sphagnophytina</taxon>
        <taxon>Sphagnopsida</taxon>
        <taxon>Sphagnales</taxon>
        <taxon>Sphagnaceae</taxon>
        <taxon>Sphagnum</taxon>
    </lineage>
</organism>
<dbReference type="Gene3D" id="3.30.420.100">
    <property type="match status" value="1"/>
</dbReference>
<keyword evidence="3" id="KW-0687">Ribonucleoprotein</keyword>
<dbReference type="InterPro" id="IPR005484">
    <property type="entry name" value="Ribosomal_uL18_bac/plant/anim"/>
</dbReference>
<dbReference type="PANTHER" id="PTHR12899">
    <property type="entry name" value="39S RIBOSOMAL PROTEIN L18, MITOCHONDRIAL"/>
    <property type="match status" value="1"/>
</dbReference>
<dbReference type="PANTHER" id="PTHR12899:SF6">
    <property type="entry name" value="OS01G0256600 PROTEIN"/>
    <property type="match status" value="1"/>
</dbReference>
<accession>A0ABP0TRG7</accession>
<protein>
    <recommendedName>
        <fullName evidence="7">50S ribosomal protein L18, chloroplastic</fullName>
    </recommendedName>
</protein>
<dbReference type="Proteomes" id="UP001497512">
    <property type="component" value="Chromosome 14"/>
</dbReference>
<evidence type="ECO:0000313" key="5">
    <source>
        <dbReference type="EMBL" id="CAK9203195.1"/>
    </source>
</evidence>
<dbReference type="InterPro" id="IPR057268">
    <property type="entry name" value="Ribosomal_L18"/>
</dbReference>
<evidence type="ECO:0000313" key="6">
    <source>
        <dbReference type="Proteomes" id="UP001497512"/>
    </source>
</evidence>
<feature type="signal peptide" evidence="4">
    <location>
        <begin position="1"/>
        <end position="17"/>
    </location>
</feature>
<keyword evidence="4" id="KW-0732">Signal</keyword>
<feature type="chain" id="PRO_5047476412" description="50S ribosomal protein L18, chloroplastic" evidence="4">
    <location>
        <begin position="18"/>
        <end position="132"/>
    </location>
</feature>
<name>A0ABP0TRG7_9BRYO</name>
<sequence>MLVGIQVSLFLLQLCGIEYMIEMGTVVTRTTKYLKPYALKLHFSNKYVRSMVVHKPTSRTVAAASSLEKDLRTELPSTGDVAAAATIAGLLAERLKLQDIPAVSFELQKGERYHGKVKAFVDSLKAHGIQLI</sequence>